<comment type="function">
    <text evidence="1 11">Assembles around the rod to form the L-ring and probably protects the motor/basal body from shearing forces during rotation.</text>
</comment>
<evidence type="ECO:0000313" key="14">
    <source>
        <dbReference type="Proteomes" id="UP000029264"/>
    </source>
</evidence>
<protein>
    <recommendedName>
        <fullName evidence="11">Flagellar L-ring protein</fullName>
    </recommendedName>
    <alternativeName>
        <fullName evidence="11">Basal body L-ring protein</fullName>
    </alternativeName>
</protein>
<dbReference type="PROSITE" id="PS51257">
    <property type="entry name" value="PROKAR_LIPOPROTEIN"/>
    <property type="match status" value="1"/>
</dbReference>
<comment type="subcellular location">
    <subcellularLocation>
        <location evidence="11">Cell outer membrane</location>
        <topology evidence="11">Lipid-anchor</topology>
    </subcellularLocation>
    <subcellularLocation>
        <location evidence="11">Bacterial flagellum basal body</location>
    </subcellularLocation>
    <subcellularLocation>
        <location evidence="2">Membrane</location>
        <topology evidence="2">Lipid-anchor</topology>
    </subcellularLocation>
</comment>
<dbReference type="OrthoDB" id="9789463at2"/>
<proteinExistence type="inferred from homology"/>
<reference evidence="13 14" key="1">
    <citation type="submission" date="2014-06" db="EMBL/GenBank/DDBJ databases">
        <title>Shewanella sp. YQH10.</title>
        <authorList>
            <person name="Liu Y."/>
            <person name="Zeng R."/>
        </authorList>
    </citation>
    <scope>NUCLEOTIDE SEQUENCE [LARGE SCALE GENOMIC DNA]</scope>
    <source>
        <strain evidence="13 14">YQH10</strain>
    </source>
</reference>
<dbReference type="Pfam" id="PF02107">
    <property type="entry name" value="FlgH"/>
    <property type="match status" value="1"/>
</dbReference>
<dbReference type="eggNOG" id="COG2063">
    <property type="taxonomic scope" value="Bacteria"/>
</dbReference>
<comment type="caution">
    <text evidence="13">The sequence shown here is derived from an EMBL/GenBank/DDBJ whole genome shotgun (WGS) entry which is preliminary data.</text>
</comment>
<evidence type="ECO:0000256" key="4">
    <source>
        <dbReference type="ARBA" id="ARBA00011439"/>
    </source>
</evidence>
<evidence type="ECO:0000256" key="7">
    <source>
        <dbReference type="ARBA" id="ARBA00023139"/>
    </source>
</evidence>
<keyword evidence="9 11" id="KW-0998">Cell outer membrane</keyword>
<dbReference type="GO" id="GO:0009279">
    <property type="term" value="C:cell outer membrane"/>
    <property type="evidence" value="ECO:0007669"/>
    <property type="project" value="UniProtKB-SubCell"/>
</dbReference>
<comment type="similarity">
    <text evidence="3 11">Belongs to the FlgH family.</text>
</comment>
<keyword evidence="10 11" id="KW-0449">Lipoprotein</keyword>
<evidence type="ECO:0000256" key="2">
    <source>
        <dbReference type="ARBA" id="ARBA00004635"/>
    </source>
</evidence>
<keyword evidence="13" id="KW-0282">Flagellum</keyword>
<keyword evidence="13" id="KW-0969">Cilium</keyword>
<dbReference type="STRING" id="1515746.HR45_00085"/>
<dbReference type="GO" id="GO:0003774">
    <property type="term" value="F:cytoskeletal motor activity"/>
    <property type="evidence" value="ECO:0007669"/>
    <property type="project" value="InterPro"/>
</dbReference>
<dbReference type="GO" id="GO:0071973">
    <property type="term" value="P:bacterial-type flagellum-dependent cell motility"/>
    <property type="evidence" value="ECO:0007669"/>
    <property type="project" value="InterPro"/>
</dbReference>
<evidence type="ECO:0000256" key="1">
    <source>
        <dbReference type="ARBA" id="ARBA00002591"/>
    </source>
</evidence>
<dbReference type="Proteomes" id="UP000029264">
    <property type="component" value="Unassembled WGS sequence"/>
</dbReference>
<evidence type="ECO:0000256" key="9">
    <source>
        <dbReference type="ARBA" id="ARBA00023237"/>
    </source>
</evidence>
<keyword evidence="6 11" id="KW-0472">Membrane</keyword>
<name>A0A094K2H7_9GAMM</name>
<evidence type="ECO:0000256" key="12">
    <source>
        <dbReference type="SAM" id="SignalP"/>
    </source>
</evidence>
<dbReference type="GO" id="GO:0009427">
    <property type="term" value="C:bacterial-type flagellum basal body, distal rod, L ring"/>
    <property type="evidence" value="ECO:0007669"/>
    <property type="project" value="InterPro"/>
</dbReference>
<keyword evidence="8 11" id="KW-0975">Bacterial flagellum</keyword>
<keyword evidence="5 11" id="KW-0732">Signal</keyword>
<feature type="signal peptide" evidence="12">
    <location>
        <begin position="1"/>
        <end position="25"/>
    </location>
</feature>
<comment type="subunit">
    <text evidence="4 11">The basal body constitutes a major portion of the flagellar organelle and consists of four rings (L,P,S, and M) mounted on a central rod.</text>
</comment>
<gene>
    <name evidence="11" type="primary">flgH</name>
    <name evidence="13" type="ORF">HR45_00085</name>
</gene>
<evidence type="ECO:0000313" key="13">
    <source>
        <dbReference type="EMBL" id="KFZ38846.1"/>
    </source>
</evidence>
<dbReference type="PANTHER" id="PTHR34933">
    <property type="entry name" value="FLAGELLAR L-RING PROTEIN"/>
    <property type="match status" value="1"/>
</dbReference>
<evidence type="ECO:0000256" key="11">
    <source>
        <dbReference type="HAMAP-Rule" id="MF_00415"/>
    </source>
</evidence>
<evidence type="ECO:0000256" key="5">
    <source>
        <dbReference type="ARBA" id="ARBA00022729"/>
    </source>
</evidence>
<accession>A0A094K2H7</accession>
<organism evidence="13 14">
    <name type="scientific">Shewanella mangrovi</name>
    <dbReference type="NCBI Taxonomy" id="1515746"/>
    <lineage>
        <taxon>Bacteria</taxon>
        <taxon>Pseudomonadati</taxon>
        <taxon>Pseudomonadota</taxon>
        <taxon>Gammaproteobacteria</taxon>
        <taxon>Alteromonadales</taxon>
        <taxon>Shewanellaceae</taxon>
        <taxon>Shewanella</taxon>
    </lineage>
</organism>
<feature type="chain" id="PRO_5008823453" description="Flagellar L-ring protein" evidence="12">
    <location>
        <begin position="26"/>
        <end position="249"/>
    </location>
</feature>
<dbReference type="PRINTS" id="PR01008">
    <property type="entry name" value="FLGLRINGFLGH"/>
</dbReference>
<dbReference type="RefSeq" id="WP_037438509.1">
    <property type="nucleotide sequence ID" value="NZ_JPEO01000001.1"/>
</dbReference>
<sequence length="249" mass="27255">MLKLHRLPFALAVLLWVSGCATNSAMNASGSKHYPAAGTPMEQAENADPNDPYYAVMAPETEVRRPLPTGSIFNDDVVQSLYIEQSHFRVGDIISIKLSESTRAHKSGNTQLKKSTDFSLDPIDVPGGTLKIANKEVNLGLNQEQNFEGDGSASQSNDFEGEITVSVMKVMKNDNLLVRGDKWLLINNGKEFIRLTGIIRAKDIDADNSVSSTKIANARIEYSGDGALADSQRLGWLTEKLTNPSIWPF</sequence>
<dbReference type="PANTHER" id="PTHR34933:SF1">
    <property type="entry name" value="FLAGELLAR L-RING PROTEIN"/>
    <property type="match status" value="1"/>
</dbReference>
<evidence type="ECO:0000256" key="10">
    <source>
        <dbReference type="ARBA" id="ARBA00023288"/>
    </source>
</evidence>
<keyword evidence="13" id="KW-0966">Cell projection</keyword>
<evidence type="ECO:0000256" key="8">
    <source>
        <dbReference type="ARBA" id="ARBA00023143"/>
    </source>
</evidence>
<evidence type="ECO:0000256" key="3">
    <source>
        <dbReference type="ARBA" id="ARBA00006929"/>
    </source>
</evidence>
<dbReference type="InterPro" id="IPR000527">
    <property type="entry name" value="Flag_Lring"/>
</dbReference>
<dbReference type="EMBL" id="JPEO01000001">
    <property type="protein sequence ID" value="KFZ38846.1"/>
    <property type="molecule type" value="Genomic_DNA"/>
</dbReference>
<dbReference type="HAMAP" id="MF_00415">
    <property type="entry name" value="FlgH"/>
    <property type="match status" value="1"/>
</dbReference>
<dbReference type="AlphaFoldDB" id="A0A094K2H7"/>
<keyword evidence="7" id="KW-0564">Palmitate</keyword>
<keyword evidence="14" id="KW-1185">Reference proteome</keyword>
<evidence type="ECO:0000256" key="6">
    <source>
        <dbReference type="ARBA" id="ARBA00023136"/>
    </source>
</evidence>